<accession>A0A081DG30</accession>
<evidence type="ECO:0000313" key="4">
    <source>
        <dbReference type="Proteomes" id="UP000028980"/>
    </source>
</evidence>
<gene>
    <name evidence="3" type="ORF">JCM19296_3485</name>
</gene>
<sequence>MKNIILVVFVFFAFAKANATVLQNYKQHVVQKGETVFSIVGKYRINATELTQLNPDIKSGLKEDSILLIPASSNVLTQRKIVEYKKHKVRRRETLYGIAKKYDVTELDIKEANKELYSKGLRKGDRIQIPVFEEVEIPVSVTTPVDEVTTDAPLEDGKYRVMPKDTKFGIATKYGIKVPALESLNPEIKDLHPGMVINVPVIKTVVNDGSVLNEGNAVINKFVNYEVPAKMTMYSLENLTGITEDSLIALNPHIKDGLKLGMNIRIPNSEIGHINVMDSKFTGFSNLLDSISNYNPQRFAVMLPLSLNKLGEETSDDALLRKESATRIALDFYSGMTIARDSAQSLGLMVTYDVFDTQKSTSKVNSIINSHDFNSYAAVVGPLLAKNVVEAAKELKSDGIPVISPLTNTDVRLYKNLFQARPDQALLKQKLMDYLVANSEGKNIILVTDSKKPELKNEYLALFPNAKELKPNKDNYIYKQTYINALDSDKDNWVILAVDNEGFITDAISHYSAKAKSHNVTMFGYENYDELELPHMRLGSLKYTYPSINRDSGSENGFSKKYYRKYQITPNAYATRGFDVAMDIILRNASAGNLYDSAMNNGSTSQVENKFNYSKKFMAGYYNESVYLLQYQEDLTIKELD</sequence>
<dbReference type="PROSITE" id="PS51782">
    <property type="entry name" value="LYSM"/>
    <property type="match status" value="2"/>
</dbReference>
<dbReference type="InterPro" id="IPR036779">
    <property type="entry name" value="LysM_dom_sf"/>
</dbReference>
<dbReference type="Proteomes" id="UP000028980">
    <property type="component" value="Unassembled WGS sequence"/>
</dbReference>
<evidence type="ECO:0000313" key="3">
    <source>
        <dbReference type="EMBL" id="GAK77876.1"/>
    </source>
</evidence>
<dbReference type="InterPro" id="IPR018392">
    <property type="entry name" value="LysM"/>
</dbReference>
<dbReference type="EC" id="3.5.1.28" evidence="3"/>
<dbReference type="CDD" id="cd00118">
    <property type="entry name" value="LysM"/>
    <property type="match status" value="3"/>
</dbReference>
<dbReference type="AlphaFoldDB" id="A0A081DG30"/>
<dbReference type="GO" id="GO:0008932">
    <property type="term" value="F:lytic endotransglycosylase activity"/>
    <property type="evidence" value="ECO:0007669"/>
    <property type="project" value="TreeGrafter"/>
</dbReference>
<dbReference type="SUPFAM" id="SSF54106">
    <property type="entry name" value="LysM domain"/>
    <property type="match status" value="3"/>
</dbReference>
<keyword evidence="3" id="KW-0378">Hydrolase</keyword>
<evidence type="ECO:0000259" key="2">
    <source>
        <dbReference type="PROSITE" id="PS51782"/>
    </source>
</evidence>
<dbReference type="Gene3D" id="3.10.350.10">
    <property type="entry name" value="LysM domain"/>
    <property type="match status" value="3"/>
</dbReference>
<dbReference type="EMBL" id="BBLG01000014">
    <property type="protein sequence ID" value="GAK77876.1"/>
    <property type="molecule type" value="Genomic_DNA"/>
</dbReference>
<dbReference type="SMART" id="SM00257">
    <property type="entry name" value="LysM"/>
    <property type="match status" value="4"/>
</dbReference>
<dbReference type="PANTHER" id="PTHR33734">
    <property type="entry name" value="LYSM DOMAIN-CONTAINING GPI-ANCHORED PROTEIN 2"/>
    <property type="match status" value="1"/>
</dbReference>
<feature type="signal peptide" evidence="1">
    <location>
        <begin position="1"/>
        <end position="19"/>
    </location>
</feature>
<dbReference type="Gene3D" id="3.40.50.2300">
    <property type="match status" value="2"/>
</dbReference>
<proteinExistence type="predicted"/>
<organism evidence="3 4">
    <name type="scientific">Nonlabens ulvanivorans</name>
    <name type="common">Persicivirga ulvanivorans</name>
    <dbReference type="NCBI Taxonomy" id="906888"/>
    <lineage>
        <taxon>Bacteria</taxon>
        <taxon>Pseudomonadati</taxon>
        <taxon>Bacteroidota</taxon>
        <taxon>Flavobacteriia</taxon>
        <taxon>Flavobacteriales</taxon>
        <taxon>Flavobacteriaceae</taxon>
        <taxon>Nonlabens</taxon>
    </lineage>
</organism>
<dbReference type="GO" id="GO:0008745">
    <property type="term" value="F:N-acetylmuramoyl-L-alanine amidase activity"/>
    <property type="evidence" value="ECO:0007669"/>
    <property type="project" value="UniProtKB-EC"/>
</dbReference>
<dbReference type="PANTHER" id="PTHR33734:SF22">
    <property type="entry name" value="MEMBRANE-BOUND LYTIC MUREIN TRANSGLYCOSYLASE D"/>
    <property type="match status" value="1"/>
</dbReference>
<feature type="domain" description="LysM" evidence="2">
    <location>
        <begin position="85"/>
        <end position="129"/>
    </location>
</feature>
<reference evidence="3 4" key="1">
    <citation type="journal article" date="2014" name="Genome Announc.">
        <title>Draft Genome Sequences of Marine Flavobacterium Nonlabens Strains NR17, NR24, NR27, NR32, NR33, and Ara13.</title>
        <authorList>
            <person name="Nakanishi M."/>
            <person name="Meirelles P."/>
            <person name="Suzuki R."/>
            <person name="Takatani N."/>
            <person name="Mino S."/>
            <person name="Suda W."/>
            <person name="Oshima K."/>
            <person name="Hattori M."/>
            <person name="Ohkuma M."/>
            <person name="Hosokawa M."/>
            <person name="Miyashita K."/>
            <person name="Thompson F.L."/>
            <person name="Niwa A."/>
            <person name="Sawabe T."/>
            <person name="Sawabe T."/>
        </authorList>
    </citation>
    <scope>NUCLEOTIDE SEQUENCE [LARGE SCALE GENOMIC DNA]</scope>
    <source>
        <strain evidence="4">JCM19296</strain>
    </source>
</reference>
<protein>
    <submittedName>
        <fullName evidence="3">N-acetylmuramoyl-L-alanine amidase AmiB</fullName>
        <ecNumber evidence="3">3.5.1.28</ecNumber>
    </submittedName>
</protein>
<feature type="chain" id="PRO_5001756663" evidence="1">
    <location>
        <begin position="20"/>
        <end position="641"/>
    </location>
</feature>
<feature type="domain" description="LysM" evidence="2">
    <location>
        <begin position="26"/>
        <end position="75"/>
    </location>
</feature>
<dbReference type="SUPFAM" id="SSF53822">
    <property type="entry name" value="Periplasmic binding protein-like I"/>
    <property type="match status" value="1"/>
</dbReference>
<evidence type="ECO:0000256" key="1">
    <source>
        <dbReference type="SAM" id="SignalP"/>
    </source>
</evidence>
<dbReference type="InterPro" id="IPR028082">
    <property type="entry name" value="Peripla_BP_I"/>
</dbReference>
<keyword evidence="1" id="KW-0732">Signal</keyword>
<name>A0A081DG30_NONUL</name>
<dbReference type="Pfam" id="PF01476">
    <property type="entry name" value="LysM"/>
    <property type="match status" value="3"/>
</dbReference>
<comment type="caution">
    <text evidence="3">The sequence shown here is derived from an EMBL/GenBank/DDBJ whole genome shotgun (WGS) entry which is preliminary data.</text>
</comment>